<name>A0ABN1BCM0_9LACT</name>
<accession>A0ABN1BCM0</accession>
<evidence type="ECO:0000313" key="2">
    <source>
        <dbReference type="Proteomes" id="UP001410648"/>
    </source>
</evidence>
<dbReference type="EMBL" id="BAAADA010000204">
    <property type="protein sequence ID" value="GAA0494834.1"/>
    <property type="molecule type" value="Genomic_DNA"/>
</dbReference>
<comment type="caution">
    <text evidence="1">The sequence shown here is derived from an EMBL/GenBank/DDBJ whole genome shotgun (WGS) entry which is preliminary data.</text>
</comment>
<evidence type="ECO:0000313" key="1">
    <source>
        <dbReference type="EMBL" id="GAA0494834.1"/>
    </source>
</evidence>
<keyword evidence="2" id="KW-1185">Reference proteome</keyword>
<proteinExistence type="predicted"/>
<organism evidence="1 2">
    <name type="scientific">Alkalibacterium indicireducens</name>
    <dbReference type="NCBI Taxonomy" id="398758"/>
    <lineage>
        <taxon>Bacteria</taxon>
        <taxon>Bacillati</taxon>
        <taxon>Bacillota</taxon>
        <taxon>Bacilli</taxon>
        <taxon>Lactobacillales</taxon>
        <taxon>Carnobacteriaceae</taxon>
        <taxon>Alkalibacterium</taxon>
    </lineage>
</organism>
<protein>
    <submittedName>
        <fullName evidence="1">Uncharacterized protein</fullName>
    </submittedName>
</protein>
<dbReference type="RefSeq" id="WP_346025520.1">
    <property type="nucleotide sequence ID" value="NZ_BAAADA010000204.1"/>
</dbReference>
<sequence>MKENSVDNQRNDIVTLEFYITAVNILNMDVNLQKKTTKVTHLSSEPAVWPILAKDKRHYAGLERRLQIFMQSKRPLPDLIDEIEENGIHVDFHDNLWIRVKRQLEDIN</sequence>
<gene>
    <name evidence="1" type="ORF">GCM10008936_21840</name>
</gene>
<reference evidence="1 2" key="1">
    <citation type="journal article" date="2019" name="Int. J. Syst. Evol. Microbiol.">
        <title>The Global Catalogue of Microorganisms (GCM) 10K type strain sequencing project: providing services to taxonomists for standard genome sequencing and annotation.</title>
        <authorList>
            <consortium name="The Broad Institute Genomics Platform"/>
            <consortium name="The Broad Institute Genome Sequencing Center for Infectious Disease"/>
            <person name="Wu L."/>
            <person name="Ma J."/>
        </authorList>
    </citation>
    <scope>NUCLEOTIDE SEQUENCE [LARGE SCALE GENOMIC DNA]</scope>
    <source>
        <strain evidence="1 2">JCM 14232</strain>
    </source>
</reference>
<dbReference type="Proteomes" id="UP001410648">
    <property type="component" value="Unassembled WGS sequence"/>
</dbReference>